<dbReference type="Proteomes" id="UP000225706">
    <property type="component" value="Unassembled WGS sequence"/>
</dbReference>
<evidence type="ECO:0000256" key="1">
    <source>
        <dbReference type="ARBA" id="ARBA00004613"/>
    </source>
</evidence>
<protein>
    <submittedName>
        <fullName evidence="5">Secreted frizzled-related protein 3</fullName>
    </submittedName>
</protein>
<evidence type="ECO:0000313" key="5">
    <source>
        <dbReference type="EMBL" id="PFX21568.1"/>
    </source>
</evidence>
<dbReference type="AlphaFoldDB" id="A0A2B4RZ16"/>
<evidence type="ECO:0000313" key="6">
    <source>
        <dbReference type="Proteomes" id="UP000225706"/>
    </source>
</evidence>
<dbReference type="InterPro" id="IPR018933">
    <property type="entry name" value="Netrin_module_non-TIMP"/>
</dbReference>
<keyword evidence="3" id="KW-1015">Disulfide bond</keyword>
<name>A0A2B4RZ16_STYPI</name>
<dbReference type="InterPro" id="IPR008993">
    <property type="entry name" value="TIMP-like_OB-fold"/>
</dbReference>
<sequence>MDCPAIRKRWPSFLRCEELPKFSDGVCVQPSSFVPAHQPERDVKDNSCGMKLPVDYKHYTSKRFDYVIKFRVILLERLGNEETIIHGKVARVFKRGGKSIHNGRIKIWSNTKKLCPSIKARRTFLICSHESASREKLLLSSSSVVVTWNAQTLKQIRKWRRYERRMKLKE</sequence>
<feature type="domain" description="NTR" evidence="4">
    <location>
        <begin position="48"/>
        <end position="170"/>
    </location>
</feature>
<organism evidence="5 6">
    <name type="scientific">Stylophora pistillata</name>
    <name type="common">Smooth cauliflower coral</name>
    <dbReference type="NCBI Taxonomy" id="50429"/>
    <lineage>
        <taxon>Eukaryota</taxon>
        <taxon>Metazoa</taxon>
        <taxon>Cnidaria</taxon>
        <taxon>Anthozoa</taxon>
        <taxon>Hexacorallia</taxon>
        <taxon>Scleractinia</taxon>
        <taxon>Astrocoeniina</taxon>
        <taxon>Pocilloporidae</taxon>
        <taxon>Stylophora</taxon>
    </lineage>
</organism>
<dbReference type="EMBL" id="LSMT01000272">
    <property type="protein sequence ID" value="PFX21568.1"/>
    <property type="molecule type" value="Genomic_DNA"/>
</dbReference>
<dbReference type="GO" id="GO:0005576">
    <property type="term" value="C:extracellular region"/>
    <property type="evidence" value="ECO:0007669"/>
    <property type="project" value="UniProtKB-SubCell"/>
</dbReference>
<reference evidence="6" key="1">
    <citation type="journal article" date="2017" name="bioRxiv">
        <title>Comparative analysis of the genomes of Stylophora pistillata and Acropora digitifera provides evidence for extensive differences between species of corals.</title>
        <authorList>
            <person name="Voolstra C.R."/>
            <person name="Li Y."/>
            <person name="Liew Y.J."/>
            <person name="Baumgarten S."/>
            <person name="Zoccola D."/>
            <person name="Flot J.-F."/>
            <person name="Tambutte S."/>
            <person name="Allemand D."/>
            <person name="Aranda M."/>
        </authorList>
    </citation>
    <scope>NUCLEOTIDE SEQUENCE [LARGE SCALE GENOMIC DNA]</scope>
</reference>
<dbReference type="Gene3D" id="2.40.50.120">
    <property type="match status" value="1"/>
</dbReference>
<dbReference type="InterPro" id="IPR001134">
    <property type="entry name" value="Netrin_domain"/>
</dbReference>
<dbReference type="STRING" id="50429.A0A2B4RZ16"/>
<dbReference type="PROSITE" id="PS50189">
    <property type="entry name" value="NTR"/>
    <property type="match status" value="1"/>
</dbReference>
<dbReference type="SUPFAM" id="SSF50242">
    <property type="entry name" value="TIMP-like"/>
    <property type="match status" value="1"/>
</dbReference>
<evidence type="ECO:0000259" key="4">
    <source>
        <dbReference type="PROSITE" id="PS50189"/>
    </source>
</evidence>
<comment type="subcellular location">
    <subcellularLocation>
        <location evidence="1">Secreted</location>
    </subcellularLocation>
</comment>
<keyword evidence="6" id="KW-1185">Reference proteome</keyword>
<gene>
    <name evidence="5" type="primary">FRZB</name>
    <name evidence="5" type="ORF">AWC38_SpisGene13948</name>
</gene>
<keyword evidence="2" id="KW-0964">Secreted</keyword>
<dbReference type="Pfam" id="PF01759">
    <property type="entry name" value="NTR"/>
    <property type="match status" value="1"/>
</dbReference>
<evidence type="ECO:0000256" key="2">
    <source>
        <dbReference type="ARBA" id="ARBA00022525"/>
    </source>
</evidence>
<accession>A0A2B4RZ16</accession>
<comment type="caution">
    <text evidence="5">The sequence shown here is derived from an EMBL/GenBank/DDBJ whole genome shotgun (WGS) entry which is preliminary data.</text>
</comment>
<dbReference type="OrthoDB" id="5985572at2759"/>
<evidence type="ECO:0000256" key="3">
    <source>
        <dbReference type="ARBA" id="ARBA00023157"/>
    </source>
</evidence>
<proteinExistence type="predicted"/>